<dbReference type="InterPro" id="IPR056924">
    <property type="entry name" value="SH3_Tf2-1"/>
</dbReference>
<reference evidence="3" key="1">
    <citation type="journal article" date="2020" name="Nat. Genet.">
        <title>Genomic diversifications of five Gossypium allopolyploid species and their impact on cotton improvement.</title>
        <authorList>
            <person name="Chen Z.J."/>
            <person name="Sreedasyam A."/>
            <person name="Ando A."/>
            <person name="Song Q."/>
            <person name="De Santiago L.M."/>
            <person name="Hulse-Kemp A.M."/>
            <person name="Ding M."/>
            <person name="Ye W."/>
            <person name="Kirkbride R.C."/>
            <person name="Jenkins J."/>
            <person name="Plott C."/>
            <person name="Lovell J."/>
            <person name="Lin Y.M."/>
            <person name="Vaughn R."/>
            <person name="Liu B."/>
            <person name="Simpson S."/>
            <person name="Scheffler B.E."/>
            <person name="Wen L."/>
            <person name="Saski C.A."/>
            <person name="Grover C.E."/>
            <person name="Hu G."/>
            <person name="Conover J.L."/>
            <person name="Carlson J.W."/>
            <person name="Shu S."/>
            <person name="Boston L.B."/>
            <person name="Williams M."/>
            <person name="Peterson D.G."/>
            <person name="McGee K."/>
            <person name="Jones D.C."/>
            <person name="Wendel J.F."/>
            <person name="Stelly D.M."/>
            <person name="Grimwood J."/>
            <person name="Schmutz J."/>
        </authorList>
    </citation>
    <scope>NUCLEOTIDE SEQUENCE [LARGE SCALE GENOMIC DNA]</scope>
    <source>
        <strain evidence="3">cv. TM-1</strain>
    </source>
</reference>
<dbReference type="RefSeq" id="XP_016709129.1">
    <property type="nucleotide sequence ID" value="XM_016853640.1"/>
</dbReference>
<protein>
    <recommendedName>
        <fullName evidence="5">DNA/RNA polymerases superfamily protein</fullName>
    </recommendedName>
</protein>
<proteinExistence type="predicted"/>
<gene>
    <name evidence="4" type="primary">LOC107923439</name>
</gene>
<sequence length="253" mass="29803">MDKSLSLRFRQIESGTTADFGLNSDGMLCIRGRICVSNYFDLRQSILREAHSSHYAMYLDGNKMYRDLRELYWWSGLKYEVTDFLVRCLTCPELFSETKFKVRLIRDRLKVASDRQKSYADLKRRDIECSVGDFMFLNISPWKKILRFGHKGKLSPGFIGPYQIVKHVELVTYQLELPLKLDRIHDVFHVSMLRRYGSDPSHIVSVEDIEVRLDLTFEEQPVQVLERDVKVLRRNPIPLVKVLWRNHSIEEAT</sequence>
<dbReference type="AlphaFoldDB" id="A0A1U8L7J7"/>
<feature type="domain" description="Integrase zinc-binding" evidence="1">
    <location>
        <begin position="41"/>
        <end position="91"/>
    </location>
</feature>
<accession>A0A1U8L7J7</accession>
<dbReference type="Pfam" id="PF24626">
    <property type="entry name" value="SH3_Tf2-1"/>
    <property type="match status" value="1"/>
</dbReference>
<evidence type="ECO:0008006" key="5">
    <source>
        <dbReference type="Google" id="ProtNLM"/>
    </source>
</evidence>
<keyword evidence="3" id="KW-1185">Reference proteome</keyword>
<name>A0A1U8L7J7_GOSHI</name>
<organism evidence="3 4">
    <name type="scientific">Gossypium hirsutum</name>
    <name type="common">Upland cotton</name>
    <name type="synonym">Gossypium mexicanum</name>
    <dbReference type="NCBI Taxonomy" id="3635"/>
    <lineage>
        <taxon>Eukaryota</taxon>
        <taxon>Viridiplantae</taxon>
        <taxon>Streptophyta</taxon>
        <taxon>Embryophyta</taxon>
        <taxon>Tracheophyta</taxon>
        <taxon>Spermatophyta</taxon>
        <taxon>Magnoliopsida</taxon>
        <taxon>eudicotyledons</taxon>
        <taxon>Gunneridae</taxon>
        <taxon>Pentapetalae</taxon>
        <taxon>rosids</taxon>
        <taxon>malvids</taxon>
        <taxon>Malvales</taxon>
        <taxon>Malvaceae</taxon>
        <taxon>Malvoideae</taxon>
        <taxon>Gossypium</taxon>
    </lineage>
</organism>
<dbReference type="Pfam" id="PF17921">
    <property type="entry name" value="Integrase_H2C2"/>
    <property type="match status" value="1"/>
</dbReference>
<evidence type="ECO:0000259" key="2">
    <source>
        <dbReference type="Pfam" id="PF24626"/>
    </source>
</evidence>
<dbReference type="Gene3D" id="1.10.340.70">
    <property type="match status" value="1"/>
</dbReference>
<dbReference type="PANTHER" id="PTHR46148:SF44">
    <property type="entry name" value="GAG-POL POLYPROTEIN"/>
    <property type="match status" value="1"/>
</dbReference>
<feature type="domain" description="Tf2-1-like SH3-like" evidence="2">
    <location>
        <begin position="132"/>
        <end position="196"/>
    </location>
</feature>
<dbReference type="STRING" id="3635.A0A1U8L7J7"/>
<dbReference type="PANTHER" id="PTHR46148">
    <property type="entry name" value="CHROMO DOMAIN-CONTAINING PROTEIN"/>
    <property type="match status" value="1"/>
</dbReference>
<dbReference type="KEGG" id="ghi:107923439"/>
<dbReference type="PaxDb" id="3635-A0A1U8L7J7"/>
<dbReference type="GeneID" id="107923439"/>
<reference evidence="4" key="2">
    <citation type="submission" date="2025-08" db="UniProtKB">
        <authorList>
            <consortium name="RefSeq"/>
        </authorList>
    </citation>
    <scope>IDENTIFICATION</scope>
</reference>
<evidence type="ECO:0000313" key="4">
    <source>
        <dbReference type="RefSeq" id="XP_016709129.1"/>
    </source>
</evidence>
<dbReference type="Proteomes" id="UP000818029">
    <property type="component" value="Chromosome A11"/>
</dbReference>
<evidence type="ECO:0000259" key="1">
    <source>
        <dbReference type="Pfam" id="PF17921"/>
    </source>
</evidence>
<evidence type="ECO:0000313" key="3">
    <source>
        <dbReference type="Proteomes" id="UP000818029"/>
    </source>
</evidence>
<dbReference type="InterPro" id="IPR041588">
    <property type="entry name" value="Integrase_H2C2"/>
</dbReference>